<keyword evidence="2" id="KW-1003">Cell membrane</keyword>
<keyword evidence="12" id="KW-1185">Reference proteome</keyword>
<evidence type="ECO:0000313" key="12">
    <source>
        <dbReference type="Proteomes" id="UP000323653"/>
    </source>
</evidence>
<evidence type="ECO:0000256" key="7">
    <source>
        <dbReference type="ARBA" id="ARBA00023136"/>
    </source>
</evidence>
<feature type="domain" description="Pycsar effector protein" evidence="10">
    <location>
        <begin position="232"/>
        <end position="393"/>
    </location>
</feature>
<evidence type="ECO:0000256" key="2">
    <source>
        <dbReference type="ARBA" id="ARBA00022475"/>
    </source>
</evidence>
<feature type="transmembrane region" description="Helical" evidence="8">
    <location>
        <begin position="249"/>
        <end position="270"/>
    </location>
</feature>
<keyword evidence="6" id="KW-0051">Antiviral defense</keyword>
<evidence type="ECO:0000256" key="5">
    <source>
        <dbReference type="ARBA" id="ARBA00022989"/>
    </source>
</evidence>
<keyword evidence="5 8" id="KW-1133">Transmembrane helix</keyword>
<evidence type="ECO:0000256" key="4">
    <source>
        <dbReference type="ARBA" id="ARBA00022741"/>
    </source>
</evidence>
<accession>A0A5C0VGM3</accession>
<dbReference type="GO" id="GO:0051607">
    <property type="term" value="P:defense response to virus"/>
    <property type="evidence" value="ECO:0007669"/>
    <property type="project" value="UniProtKB-KW"/>
</dbReference>
<dbReference type="Proteomes" id="UP000323653">
    <property type="component" value="Chromosome"/>
</dbReference>
<dbReference type="EMBL" id="CP043329">
    <property type="protein sequence ID" value="QEK51825.1"/>
    <property type="molecule type" value="Genomic_DNA"/>
</dbReference>
<sequence>MMTTPSGLLKAAEVYVFDLLKDKLPNELVYHNFNHTKDTVDACEEMANHYQLNDIEKEDLMLAAWFHDTGYTVKYKDHEEESVKIAETFLRSKLDEKRLSSITEMIKSTHVNVPVNNLNEEILHDADCINMGKKQFCKNAELLRVEWEQSLKQNYTDLQWAEGQLHFLINKKFKTAYALQTYGDGKEKNLKKQRKQIEKLKSDQFKLHLKEKGIEVKSKKEGRGIETLYRSVYDYHINLSSIADNKANIMISINTIIVSLIITLFGSGYTFTGDGTFASIRFVFPMAFLVISSLLSVVFAILSARPNITSKEKFELDNKNSSILFFGNFAQIQINEFVSHIKELKKEKEELYDSMTVDIYHLGVVLVRKYKLLTTSYNIFMGGLVVCAVGFLLIMLLSY</sequence>
<feature type="transmembrane region" description="Helical" evidence="8">
    <location>
        <begin position="282"/>
        <end position="304"/>
    </location>
</feature>
<dbReference type="GO" id="GO:0000166">
    <property type="term" value="F:nucleotide binding"/>
    <property type="evidence" value="ECO:0007669"/>
    <property type="project" value="UniProtKB-KW"/>
</dbReference>
<proteinExistence type="predicted"/>
<dbReference type="InterPro" id="IPR006674">
    <property type="entry name" value="HD_domain"/>
</dbReference>
<keyword evidence="4" id="KW-0547">Nucleotide-binding</keyword>
<dbReference type="CDD" id="cd00077">
    <property type="entry name" value="HDc"/>
    <property type="match status" value="1"/>
</dbReference>
<evidence type="ECO:0000313" key="11">
    <source>
        <dbReference type="EMBL" id="QEK51825.1"/>
    </source>
</evidence>
<organism evidence="11 12">
    <name type="scientific">Pedobacter aquae</name>
    <dbReference type="NCBI Taxonomy" id="2605747"/>
    <lineage>
        <taxon>Bacteria</taxon>
        <taxon>Pseudomonadati</taxon>
        <taxon>Bacteroidota</taxon>
        <taxon>Sphingobacteriia</taxon>
        <taxon>Sphingobacteriales</taxon>
        <taxon>Sphingobacteriaceae</taxon>
        <taxon>Pedobacter</taxon>
    </lineage>
</organism>
<evidence type="ECO:0000256" key="1">
    <source>
        <dbReference type="ARBA" id="ARBA00004236"/>
    </source>
</evidence>
<dbReference type="GO" id="GO:0005886">
    <property type="term" value="C:plasma membrane"/>
    <property type="evidence" value="ECO:0007669"/>
    <property type="project" value="UniProtKB-SubCell"/>
</dbReference>
<evidence type="ECO:0000256" key="6">
    <source>
        <dbReference type="ARBA" id="ARBA00023118"/>
    </source>
</evidence>
<evidence type="ECO:0000256" key="3">
    <source>
        <dbReference type="ARBA" id="ARBA00022692"/>
    </source>
</evidence>
<keyword evidence="3 8" id="KW-0812">Transmembrane</keyword>
<feature type="transmembrane region" description="Helical" evidence="8">
    <location>
        <begin position="377"/>
        <end position="397"/>
    </location>
</feature>
<feature type="domain" description="HD" evidence="9">
    <location>
        <begin position="33"/>
        <end position="129"/>
    </location>
</feature>
<dbReference type="KEGG" id="pej:FYC62_09330"/>
<reference evidence="11 12" key="1">
    <citation type="submission" date="2019-08" db="EMBL/GenBank/DDBJ databases">
        <title>Pedobacter sp. nov., isolated from Han river, South Korea.</title>
        <authorList>
            <person name="Lee D.-H."/>
            <person name="Kim Y.-S."/>
            <person name="Hwang E.-M."/>
            <person name="Le Tran T.C."/>
            <person name="Cha C.-J."/>
        </authorList>
    </citation>
    <scope>NUCLEOTIDE SEQUENCE [LARGE SCALE GENOMIC DNA]</scope>
    <source>
        <strain evidence="11 12">CJ43</strain>
    </source>
</reference>
<dbReference type="SUPFAM" id="SSF109604">
    <property type="entry name" value="HD-domain/PDEase-like"/>
    <property type="match status" value="1"/>
</dbReference>
<protein>
    <submittedName>
        <fullName evidence="11">HD domain-containing protein</fullName>
    </submittedName>
</protein>
<dbReference type="Pfam" id="PF18967">
    <property type="entry name" value="PycTM"/>
    <property type="match status" value="1"/>
</dbReference>
<comment type="subcellular location">
    <subcellularLocation>
        <location evidence="1">Cell membrane</location>
    </subcellularLocation>
</comment>
<evidence type="ECO:0000259" key="10">
    <source>
        <dbReference type="Pfam" id="PF18967"/>
    </source>
</evidence>
<dbReference type="Pfam" id="PF01966">
    <property type="entry name" value="HD"/>
    <property type="match status" value="1"/>
</dbReference>
<dbReference type="InterPro" id="IPR043760">
    <property type="entry name" value="PycTM_dom"/>
</dbReference>
<gene>
    <name evidence="11" type="ORF">FYC62_09330</name>
</gene>
<keyword evidence="7 8" id="KW-0472">Membrane</keyword>
<dbReference type="InterPro" id="IPR003607">
    <property type="entry name" value="HD/PDEase_dom"/>
</dbReference>
<dbReference type="RefSeq" id="WP_149074733.1">
    <property type="nucleotide sequence ID" value="NZ_CP043329.1"/>
</dbReference>
<evidence type="ECO:0000259" key="9">
    <source>
        <dbReference type="Pfam" id="PF01966"/>
    </source>
</evidence>
<dbReference type="Gene3D" id="1.10.3210.10">
    <property type="entry name" value="Hypothetical protein af1432"/>
    <property type="match status" value="1"/>
</dbReference>
<evidence type="ECO:0000256" key="8">
    <source>
        <dbReference type="SAM" id="Phobius"/>
    </source>
</evidence>
<name>A0A5C0VGM3_9SPHI</name>
<dbReference type="AlphaFoldDB" id="A0A5C0VGM3"/>